<feature type="compositionally biased region" description="Basic and acidic residues" evidence="1">
    <location>
        <begin position="397"/>
        <end position="410"/>
    </location>
</feature>
<protein>
    <submittedName>
        <fullName evidence="2">Uncharacterized protein</fullName>
    </submittedName>
</protein>
<feature type="region of interest" description="Disordered" evidence="1">
    <location>
        <begin position="371"/>
        <end position="410"/>
    </location>
</feature>
<gene>
    <name evidence="2" type="ORF">PCOR1329_LOCUS41018</name>
</gene>
<organism evidence="2 3">
    <name type="scientific">Prorocentrum cordatum</name>
    <dbReference type="NCBI Taxonomy" id="2364126"/>
    <lineage>
        <taxon>Eukaryota</taxon>
        <taxon>Sar</taxon>
        <taxon>Alveolata</taxon>
        <taxon>Dinophyceae</taxon>
        <taxon>Prorocentrales</taxon>
        <taxon>Prorocentraceae</taxon>
        <taxon>Prorocentrum</taxon>
    </lineage>
</organism>
<sequence>MGPPAAAAACSVLAPGLAPCAPRVPALDLAAVAAGRGPSGGSGAEPCCQDHPPHRLTARAASPRRGLGRSVAPALRRLRSHVLGGPAAFWHRSYAHCPATESLLFPGLTVASPRRSGGGRAGGGRKVAPRFAATSTTMASDPQAKARELEGAASDGDRWTVDATSLDGGCYQHRDVGDVLSEGILTACGDLGELPIDRIPSYGFLILSKDACDNGLVTTNAFSEMSFVETPARLAAAGGGLGAISGRQPRRRIQRLTLGDEQSLQLNSSDEDGLDPEGRCGSSASPPTGGEVRLACGARSESGSPAGGDVRLSLAPARGSPVGGGGPGKEFWPPLAVDCGSGDDASPDQQDAAGSGARLAALAEAGLRALEPVDAPAGAPPRRGDSRGGLPPLRAARLREAGRPIEKLVM</sequence>
<evidence type="ECO:0000313" key="3">
    <source>
        <dbReference type="Proteomes" id="UP001189429"/>
    </source>
</evidence>
<reference evidence="2" key="1">
    <citation type="submission" date="2023-10" db="EMBL/GenBank/DDBJ databases">
        <authorList>
            <person name="Chen Y."/>
            <person name="Shah S."/>
            <person name="Dougan E. K."/>
            <person name="Thang M."/>
            <person name="Chan C."/>
        </authorList>
    </citation>
    <scope>NUCLEOTIDE SEQUENCE [LARGE SCALE GENOMIC DNA]</scope>
</reference>
<accession>A0ABN9TPH1</accession>
<dbReference type="Proteomes" id="UP001189429">
    <property type="component" value="Unassembled WGS sequence"/>
</dbReference>
<keyword evidence="3" id="KW-1185">Reference proteome</keyword>
<evidence type="ECO:0000256" key="1">
    <source>
        <dbReference type="SAM" id="MobiDB-lite"/>
    </source>
</evidence>
<proteinExistence type="predicted"/>
<comment type="caution">
    <text evidence="2">The sequence shown here is derived from an EMBL/GenBank/DDBJ whole genome shotgun (WGS) entry which is preliminary data.</text>
</comment>
<evidence type="ECO:0000313" key="2">
    <source>
        <dbReference type="EMBL" id="CAK0847942.1"/>
    </source>
</evidence>
<dbReference type="EMBL" id="CAUYUJ010014945">
    <property type="protein sequence ID" value="CAK0847942.1"/>
    <property type="molecule type" value="Genomic_DNA"/>
</dbReference>
<name>A0ABN9TPH1_9DINO</name>
<feature type="region of interest" description="Disordered" evidence="1">
    <location>
        <begin position="260"/>
        <end position="357"/>
    </location>
</feature>